<reference evidence="1" key="1">
    <citation type="submission" date="2015-06" db="EMBL/GenBank/DDBJ databases">
        <title>Genomic characterization of STP4-a, a novel T4 virulent phage infecting Salmonella.</title>
        <authorList>
            <person name="Li M."/>
            <person name="Wang J."/>
            <person name="Lin H."/>
            <person name="Han F."/>
        </authorList>
    </citation>
    <scope>NUCLEOTIDE SEQUENCE [LARGE SCALE GENOMIC DNA]</scope>
</reference>
<sequence length="71" mass="8333">MENLRLMNNLKEIFDLITEIEKKQEYLFCAYCLNDGTIGLDIMDYDNEELIGGGIFKSVEIVLEYLEEYNV</sequence>
<dbReference type="Proteomes" id="UP000032000">
    <property type="component" value="Segment"/>
</dbReference>
<evidence type="ECO:0000313" key="2">
    <source>
        <dbReference type="Proteomes" id="UP000032000"/>
    </source>
</evidence>
<gene>
    <name evidence="1" type="ORF">STP4a_209</name>
</gene>
<name>A0A0B4L9A7_9CAUD</name>
<keyword evidence="2" id="KW-1185">Reference proteome</keyword>
<proteinExistence type="predicted"/>
<organism evidence="1 2">
    <name type="scientific">Salmonella phage STP4-a</name>
    <dbReference type="NCBI Taxonomy" id="1445860"/>
    <lineage>
        <taxon>Viruses</taxon>
        <taxon>Duplodnaviria</taxon>
        <taxon>Heunggongvirae</taxon>
        <taxon>Uroviricota</taxon>
        <taxon>Caudoviricetes</taxon>
        <taxon>Pantevenvirales</taxon>
        <taxon>Straboviridae</taxon>
        <taxon>Tevenvirinae</taxon>
        <taxon>Gelderlandvirus</taxon>
        <taxon>Gelderlandvirus stp4a</taxon>
    </lineage>
</organism>
<protein>
    <submittedName>
        <fullName evidence="1">Uncharacterized protein</fullName>
    </submittedName>
</protein>
<dbReference type="KEGG" id="vg:23680969"/>
<dbReference type="RefSeq" id="YP_009126159.1">
    <property type="nucleotide sequence ID" value="NC_026607.2"/>
</dbReference>
<dbReference type="GeneID" id="23680969"/>
<accession>A0A0B4L9A7</accession>
<dbReference type="EMBL" id="KJ000058">
    <property type="protein sequence ID" value="AHJ86806.1"/>
    <property type="molecule type" value="Genomic_DNA"/>
</dbReference>
<evidence type="ECO:0000313" key="1">
    <source>
        <dbReference type="EMBL" id="AHJ86806.1"/>
    </source>
</evidence>